<name>A0A2N5HBP6_9BACI</name>
<keyword evidence="3" id="KW-1185">Reference proteome</keyword>
<reference evidence="2 3" key="1">
    <citation type="submission" date="2017-11" db="EMBL/GenBank/DDBJ databases">
        <title>Comparitive Functional Genomics of Dry Heat Resistant strains isolated from the Viking Spacecraft.</title>
        <authorList>
            <person name="Seuylemezian A."/>
            <person name="Cooper K."/>
            <person name="Vaishampayan P."/>
        </authorList>
    </citation>
    <scope>NUCLEOTIDE SEQUENCE [LARGE SCALE GENOMIC DNA]</scope>
    <source>
        <strain evidence="2 3">V32-6</strain>
    </source>
</reference>
<evidence type="ECO:0000313" key="3">
    <source>
        <dbReference type="Proteomes" id="UP000234950"/>
    </source>
</evidence>
<dbReference type="RefSeq" id="WP_101649121.1">
    <property type="nucleotide sequence ID" value="NZ_PGVE01000064.1"/>
</dbReference>
<dbReference type="AlphaFoldDB" id="A0A2N5HBP6"/>
<comment type="caution">
    <text evidence="2">The sequence shown here is derived from an EMBL/GenBank/DDBJ whole genome shotgun (WGS) entry which is preliminary data.</text>
</comment>
<organism evidence="2 3">
    <name type="scientific">Neobacillus cucumis</name>
    <dbReference type="NCBI Taxonomy" id="1740721"/>
    <lineage>
        <taxon>Bacteria</taxon>
        <taxon>Bacillati</taxon>
        <taxon>Bacillota</taxon>
        <taxon>Bacilli</taxon>
        <taxon>Bacillales</taxon>
        <taxon>Bacillaceae</taxon>
        <taxon>Neobacillus</taxon>
    </lineage>
</organism>
<evidence type="ECO:0000256" key="1">
    <source>
        <dbReference type="SAM" id="Phobius"/>
    </source>
</evidence>
<evidence type="ECO:0000313" key="2">
    <source>
        <dbReference type="EMBL" id="PLS02924.1"/>
    </source>
</evidence>
<dbReference type="OrthoDB" id="2888596at2"/>
<dbReference type="Proteomes" id="UP000234950">
    <property type="component" value="Unassembled WGS sequence"/>
</dbReference>
<feature type="transmembrane region" description="Helical" evidence="1">
    <location>
        <begin position="12"/>
        <end position="30"/>
    </location>
</feature>
<proteinExistence type="predicted"/>
<keyword evidence="1" id="KW-0812">Transmembrane</keyword>
<protein>
    <submittedName>
        <fullName evidence="2">Uncharacterized protein</fullName>
    </submittedName>
</protein>
<sequence length="61" mass="6514">MGAYITDLTMVAILIIGITAFMGVITNGIGEKIFGGKKRTQFTSESAKYQTGWKAVGGKKN</sequence>
<gene>
    <name evidence="2" type="ORF">CVD27_17230</name>
</gene>
<accession>A0A2N5HBP6</accession>
<keyword evidence="1" id="KW-1133">Transmembrane helix</keyword>
<keyword evidence="1" id="KW-0472">Membrane</keyword>
<dbReference type="EMBL" id="PGVE01000064">
    <property type="protein sequence ID" value="PLS02924.1"/>
    <property type="molecule type" value="Genomic_DNA"/>
</dbReference>